<organism evidence="4">
    <name type="scientific">Naegleria gruberi</name>
    <name type="common">Amoeba</name>
    <dbReference type="NCBI Taxonomy" id="5762"/>
    <lineage>
        <taxon>Eukaryota</taxon>
        <taxon>Discoba</taxon>
        <taxon>Heterolobosea</taxon>
        <taxon>Tetramitia</taxon>
        <taxon>Eutetramitia</taxon>
        <taxon>Vahlkampfiidae</taxon>
        <taxon>Naegleria</taxon>
    </lineage>
</organism>
<gene>
    <name evidence="3" type="ORF">NAEGRDRAFT_68627</name>
</gene>
<dbReference type="Proteomes" id="UP000006671">
    <property type="component" value="Unassembled WGS sequence"/>
</dbReference>
<evidence type="ECO:0000313" key="3">
    <source>
        <dbReference type="EMBL" id="EFC43481.1"/>
    </source>
</evidence>
<name>D2VIB4_NAEGR</name>
<protein>
    <submittedName>
        <fullName evidence="3">Predicted protein</fullName>
    </submittedName>
</protein>
<reference evidence="3 4" key="1">
    <citation type="journal article" date="2010" name="Cell">
        <title>The genome of Naegleria gruberi illuminates early eukaryotic versatility.</title>
        <authorList>
            <person name="Fritz-Laylin L.K."/>
            <person name="Prochnik S.E."/>
            <person name="Ginger M.L."/>
            <person name="Dacks J.B."/>
            <person name="Carpenter M.L."/>
            <person name="Field M.C."/>
            <person name="Kuo A."/>
            <person name="Paredez A."/>
            <person name="Chapman J."/>
            <person name="Pham J."/>
            <person name="Shu S."/>
            <person name="Neupane R."/>
            <person name="Cipriano M."/>
            <person name="Mancuso J."/>
            <person name="Tu H."/>
            <person name="Salamov A."/>
            <person name="Lindquist E."/>
            <person name="Shapiro H."/>
            <person name="Lucas S."/>
            <person name="Grigoriev I.V."/>
            <person name="Cande W.Z."/>
            <person name="Fulton C."/>
            <person name="Rokhsar D.S."/>
            <person name="Dawson S.C."/>
        </authorList>
    </citation>
    <scope>NUCLEOTIDE SEQUENCE [LARGE SCALE GENOMIC DNA]</scope>
    <source>
        <strain evidence="3 4">NEG-M</strain>
    </source>
</reference>
<keyword evidence="1" id="KW-0175">Coiled coil</keyword>
<dbReference type="EMBL" id="GG738873">
    <property type="protein sequence ID" value="EFC43481.1"/>
    <property type="molecule type" value="Genomic_DNA"/>
</dbReference>
<feature type="coiled-coil region" evidence="1">
    <location>
        <begin position="125"/>
        <end position="159"/>
    </location>
</feature>
<feature type="compositionally biased region" description="Basic and acidic residues" evidence="2">
    <location>
        <begin position="1"/>
        <end position="11"/>
    </location>
</feature>
<dbReference type="KEGG" id="ngr:NAEGRDRAFT_68627"/>
<feature type="region of interest" description="Disordered" evidence="2">
    <location>
        <begin position="1"/>
        <end position="45"/>
    </location>
</feature>
<dbReference type="AlphaFoldDB" id="D2VIB4"/>
<evidence type="ECO:0000313" key="4">
    <source>
        <dbReference type="Proteomes" id="UP000006671"/>
    </source>
</evidence>
<evidence type="ECO:0000256" key="1">
    <source>
        <dbReference type="SAM" id="Coils"/>
    </source>
</evidence>
<dbReference type="OrthoDB" id="2372305at2759"/>
<sequence length="198" mass="22545">MTTTDDHHPVQEESTTTSAEVINNNLGSSPSEQLNNTPSNIPSSQISPVKYTTELFCTQYTELLSKSTNQKEIEQEEQFKQIENLIEVLLKRCDELGENLDLIQTNSVQINDELLPNLLKMMVHVKQIYSKIDNLNSVVSNAKEKVNSLDLKLSEFEKQKSSEKYAKFVPSFFKFGKSNDNTSATENVIQFNKDDYLL</sequence>
<dbReference type="PANTHER" id="PTHR16230">
    <property type="entry name" value="CAPPUCCINO"/>
    <property type="match status" value="1"/>
</dbReference>
<dbReference type="VEuPathDB" id="AmoebaDB:NAEGRDRAFT_68627"/>
<dbReference type="GO" id="GO:0031083">
    <property type="term" value="C:BLOC-1 complex"/>
    <property type="evidence" value="ECO:0007669"/>
    <property type="project" value="TreeGrafter"/>
</dbReference>
<proteinExistence type="predicted"/>
<dbReference type="InterPro" id="IPR024857">
    <property type="entry name" value="Cappuccino"/>
</dbReference>
<evidence type="ECO:0000256" key="2">
    <source>
        <dbReference type="SAM" id="MobiDB-lite"/>
    </source>
</evidence>
<keyword evidence="4" id="KW-1185">Reference proteome</keyword>
<feature type="compositionally biased region" description="Polar residues" evidence="2">
    <location>
        <begin position="12"/>
        <end position="45"/>
    </location>
</feature>
<dbReference type="InParanoid" id="D2VIB4"/>
<dbReference type="RefSeq" id="XP_002676225.1">
    <property type="nucleotide sequence ID" value="XM_002676179.1"/>
</dbReference>
<dbReference type="GeneID" id="8853802"/>
<accession>D2VIB4</accession>
<dbReference type="PANTHER" id="PTHR16230:SF3">
    <property type="entry name" value="BIOGENESIS OF LYSOSOMAL ORGANELLES COMPLEX-1, SUBUNIT 4, CAPPUCCINO"/>
    <property type="match status" value="1"/>
</dbReference>